<evidence type="ECO:0000256" key="4">
    <source>
        <dbReference type="ARBA" id="ARBA00023172"/>
    </source>
</evidence>
<protein>
    <submittedName>
        <fullName evidence="6">Tyrosine-type recombinase/integrase</fullName>
    </submittedName>
</protein>
<dbReference type="Gene3D" id="1.10.443.10">
    <property type="entry name" value="Intergrase catalytic core"/>
    <property type="match status" value="1"/>
</dbReference>
<dbReference type="Gene3D" id="1.10.150.130">
    <property type="match status" value="1"/>
</dbReference>
<dbReference type="GO" id="GO:0006310">
    <property type="term" value="P:DNA recombination"/>
    <property type="evidence" value="ECO:0007669"/>
    <property type="project" value="UniProtKB-KW"/>
</dbReference>
<dbReference type="PROSITE" id="PS51898">
    <property type="entry name" value="TYR_RECOMBINASE"/>
    <property type="match status" value="1"/>
</dbReference>
<comment type="similarity">
    <text evidence="1">Belongs to the 'phage' integrase family.</text>
</comment>
<evidence type="ECO:0000256" key="2">
    <source>
        <dbReference type="ARBA" id="ARBA00022908"/>
    </source>
</evidence>
<dbReference type="Proteomes" id="UP000594778">
    <property type="component" value="Chromosome"/>
</dbReference>
<dbReference type="Pfam" id="PF00589">
    <property type="entry name" value="Phage_integrase"/>
    <property type="match status" value="1"/>
</dbReference>
<sequence>MSAPRIAHLLQVYERDRVAVVVQPQRIRDTVAHLLPFFGQLTVAEITRSAVLEYAQKRQARGLKSPTVRRELVSLRAALRMAWRDGLIDRVPPLPMPAHSNRRERVLSRDEVRALLAATAPRPRLHAFLRLLIATCGRVSAVCELTWAAVDLHERVIDLRSRHPLAQRMKRRAVVPITSELAAYLAAYRDAPEVHRGRGRRPVPGARVVGLSVSSARQQLKAAALQAGVQGVTPHVIRHSVATHMLAEGVELTMVSKMLGHASVAITADVYGHLKPAHLSPAAEVLGRWAG</sequence>
<dbReference type="AlphaFoldDB" id="A0A7T2S7E2"/>
<feature type="domain" description="Tyr recombinase" evidence="5">
    <location>
        <begin position="102"/>
        <end position="284"/>
    </location>
</feature>
<dbReference type="SUPFAM" id="SSF56349">
    <property type="entry name" value="DNA breaking-rejoining enzymes"/>
    <property type="match status" value="1"/>
</dbReference>
<keyword evidence="2" id="KW-0229">DNA integration</keyword>
<dbReference type="InterPro" id="IPR013762">
    <property type="entry name" value="Integrase-like_cat_sf"/>
</dbReference>
<dbReference type="GO" id="GO:0015074">
    <property type="term" value="P:DNA integration"/>
    <property type="evidence" value="ECO:0007669"/>
    <property type="project" value="UniProtKB-KW"/>
</dbReference>
<accession>A0A7T2S7E2</accession>
<dbReference type="InterPro" id="IPR011010">
    <property type="entry name" value="DNA_brk_join_enz"/>
</dbReference>
<dbReference type="InterPro" id="IPR050090">
    <property type="entry name" value="Tyrosine_recombinase_XerCD"/>
</dbReference>
<name>A0A7T2S7E2_DELAC</name>
<evidence type="ECO:0000259" key="5">
    <source>
        <dbReference type="PROSITE" id="PS51898"/>
    </source>
</evidence>
<keyword evidence="4" id="KW-0233">DNA recombination</keyword>
<dbReference type="EMBL" id="CP065668">
    <property type="protein sequence ID" value="QPS10304.1"/>
    <property type="molecule type" value="Genomic_DNA"/>
</dbReference>
<dbReference type="RefSeq" id="WP_197956856.1">
    <property type="nucleotide sequence ID" value="NZ_CP065668.1"/>
</dbReference>
<gene>
    <name evidence="6" type="ORF">I6G66_10030</name>
</gene>
<reference evidence="6 7" key="1">
    <citation type="submission" date="2020-12" db="EMBL/GenBank/DDBJ databases">
        <title>FDA dAtabase for Regulatory Grade micrObial Sequences (FDA-ARGOS): Supporting development and validation of Infectious Disease Dx tests.</title>
        <authorList>
            <person name="Sproer C."/>
            <person name="Gronow S."/>
            <person name="Severitt S."/>
            <person name="Schroder I."/>
            <person name="Tallon L."/>
            <person name="Sadzewicz L."/>
            <person name="Zhao X."/>
            <person name="Boylan J."/>
            <person name="Ott S."/>
            <person name="Bowen H."/>
            <person name="Vavikolanu K."/>
            <person name="Mehta A."/>
            <person name="Aluvathingal J."/>
            <person name="Nadendla S."/>
            <person name="Lowell S."/>
            <person name="Myers T."/>
            <person name="Yan Y."/>
            <person name="Sichtig H."/>
        </authorList>
    </citation>
    <scope>NUCLEOTIDE SEQUENCE [LARGE SCALE GENOMIC DNA]</scope>
    <source>
        <strain evidence="6 7">FDAARGOS_909</strain>
    </source>
</reference>
<evidence type="ECO:0000256" key="3">
    <source>
        <dbReference type="ARBA" id="ARBA00023125"/>
    </source>
</evidence>
<evidence type="ECO:0000256" key="1">
    <source>
        <dbReference type="ARBA" id="ARBA00008857"/>
    </source>
</evidence>
<dbReference type="PANTHER" id="PTHR30349:SF64">
    <property type="entry name" value="PROPHAGE INTEGRASE INTD-RELATED"/>
    <property type="match status" value="1"/>
</dbReference>
<organism evidence="6 7">
    <name type="scientific">Delftia acidovorans</name>
    <name type="common">Pseudomonas acidovorans</name>
    <name type="synonym">Comamonas acidovorans</name>
    <dbReference type="NCBI Taxonomy" id="80866"/>
    <lineage>
        <taxon>Bacteria</taxon>
        <taxon>Pseudomonadati</taxon>
        <taxon>Pseudomonadota</taxon>
        <taxon>Betaproteobacteria</taxon>
        <taxon>Burkholderiales</taxon>
        <taxon>Comamonadaceae</taxon>
        <taxon>Delftia</taxon>
    </lineage>
</organism>
<dbReference type="GO" id="GO:0003677">
    <property type="term" value="F:DNA binding"/>
    <property type="evidence" value="ECO:0007669"/>
    <property type="project" value="UniProtKB-KW"/>
</dbReference>
<keyword evidence="3" id="KW-0238">DNA-binding</keyword>
<dbReference type="InterPro" id="IPR002104">
    <property type="entry name" value="Integrase_catalytic"/>
</dbReference>
<dbReference type="InterPro" id="IPR010998">
    <property type="entry name" value="Integrase_recombinase_N"/>
</dbReference>
<dbReference type="PANTHER" id="PTHR30349">
    <property type="entry name" value="PHAGE INTEGRASE-RELATED"/>
    <property type="match status" value="1"/>
</dbReference>
<proteinExistence type="inferred from homology"/>
<evidence type="ECO:0000313" key="7">
    <source>
        <dbReference type="Proteomes" id="UP000594778"/>
    </source>
</evidence>
<evidence type="ECO:0000313" key="6">
    <source>
        <dbReference type="EMBL" id="QPS10304.1"/>
    </source>
</evidence>